<comment type="caution">
    <text evidence="1">The sequence shown here is derived from an EMBL/GenBank/DDBJ whole genome shotgun (WGS) entry which is preliminary data.</text>
</comment>
<evidence type="ECO:0000313" key="2">
    <source>
        <dbReference type="Proteomes" id="UP000318052"/>
    </source>
</evidence>
<name>A0ABY3H618_9ACTN</name>
<reference evidence="2" key="1">
    <citation type="journal article" date="2019" name="Microbiol. Resour. Announc.">
        <title>Draft Genomic Sequences of Streptomyces misionensis and Streptomyces albidoflavus, bacteria applied for phytopathogen biocontrol.</title>
        <authorList>
            <person name="Pylro V."/>
            <person name="Dias A."/>
            <person name="Andreote F."/>
            <person name="Varani A."/>
            <person name="Andreote C."/>
            <person name="Bernardo E."/>
            <person name="Martins T."/>
        </authorList>
    </citation>
    <scope>NUCLEOTIDE SEQUENCE [LARGE SCALE GENOMIC DNA]</scope>
    <source>
        <strain evidence="2">77</strain>
    </source>
</reference>
<dbReference type="Proteomes" id="UP000318052">
    <property type="component" value="Unassembled WGS sequence"/>
</dbReference>
<gene>
    <name evidence="1" type="ORF">FRZ02_00445</name>
</gene>
<proteinExistence type="predicted"/>
<organism evidence="1 2">
    <name type="scientific">Streptomyces albidoflavus</name>
    <dbReference type="NCBI Taxonomy" id="1886"/>
    <lineage>
        <taxon>Bacteria</taxon>
        <taxon>Bacillati</taxon>
        <taxon>Actinomycetota</taxon>
        <taxon>Actinomycetes</taxon>
        <taxon>Kitasatosporales</taxon>
        <taxon>Streptomycetaceae</taxon>
        <taxon>Streptomyces</taxon>
        <taxon>Streptomyces albidoflavus group</taxon>
    </lineage>
</organism>
<dbReference type="EMBL" id="VOGX01000001">
    <property type="protein sequence ID" value="TWV28835.1"/>
    <property type="molecule type" value="Genomic_DNA"/>
</dbReference>
<sequence length="63" mass="6689">MSAVPDRYRNGRGPQAEVIAVIRVTDIPSRRLLVAVGLREAERCGRWGADQVLCGGRGPASAG</sequence>
<keyword evidence="2" id="KW-1185">Reference proteome</keyword>
<protein>
    <submittedName>
        <fullName evidence="1">Uncharacterized protein</fullName>
    </submittedName>
</protein>
<dbReference type="RefSeq" id="WP_129856448.1">
    <property type="nucleotide sequence ID" value="NZ_PKLR01000021.1"/>
</dbReference>
<evidence type="ECO:0000313" key="1">
    <source>
        <dbReference type="EMBL" id="TWV28835.1"/>
    </source>
</evidence>
<accession>A0ABY3H618</accession>